<name>A0ACC1QL84_9HYPO</name>
<protein>
    <submittedName>
        <fullName evidence="1">Uncharacterized protein</fullName>
    </submittedName>
</protein>
<evidence type="ECO:0000313" key="1">
    <source>
        <dbReference type="EMBL" id="KAJ3481377.1"/>
    </source>
</evidence>
<dbReference type="EMBL" id="JANAKD010001265">
    <property type="protein sequence ID" value="KAJ3481377.1"/>
    <property type="molecule type" value="Genomic_DNA"/>
</dbReference>
<keyword evidence="2" id="KW-1185">Reference proteome</keyword>
<proteinExistence type="predicted"/>
<reference evidence="1" key="1">
    <citation type="submission" date="2022-07" db="EMBL/GenBank/DDBJ databases">
        <title>Genome Sequence of Lecanicillium saksenae.</title>
        <authorList>
            <person name="Buettner E."/>
        </authorList>
    </citation>
    <scope>NUCLEOTIDE SEQUENCE</scope>
    <source>
        <strain evidence="1">VT-O1</strain>
    </source>
</reference>
<evidence type="ECO:0000313" key="2">
    <source>
        <dbReference type="Proteomes" id="UP001148737"/>
    </source>
</evidence>
<organism evidence="1 2">
    <name type="scientific">Lecanicillium saksenae</name>
    <dbReference type="NCBI Taxonomy" id="468837"/>
    <lineage>
        <taxon>Eukaryota</taxon>
        <taxon>Fungi</taxon>
        <taxon>Dikarya</taxon>
        <taxon>Ascomycota</taxon>
        <taxon>Pezizomycotina</taxon>
        <taxon>Sordariomycetes</taxon>
        <taxon>Hypocreomycetidae</taxon>
        <taxon>Hypocreales</taxon>
        <taxon>Cordycipitaceae</taxon>
        <taxon>Lecanicillium</taxon>
    </lineage>
</organism>
<dbReference type="Proteomes" id="UP001148737">
    <property type="component" value="Unassembled WGS sequence"/>
</dbReference>
<sequence length="152" mass="16456">MPCKTAFVLAAALGLATSAVADADRPRIFYAKRAVDDVDAQADVETDDNDEMKRDLFQDIMDDIKKMNEGNGDNRQFPGFGDFPNLFDPINRQKEETPVTTVTVDQTVVVPPGGTGVPVVVPNPEPQPTTSSTRRPRPRPSTTRSGILVGDG</sequence>
<gene>
    <name evidence="1" type="ORF">NLG97_g7835</name>
</gene>
<accession>A0ACC1QL84</accession>
<comment type="caution">
    <text evidence="1">The sequence shown here is derived from an EMBL/GenBank/DDBJ whole genome shotgun (WGS) entry which is preliminary data.</text>
</comment>